<dbReference type="InterPro" id="IPR027417">
    <property type="entry name" value="P-loop_NTPase"/>
</dbReference>
<dbReference type="InterPro" id="IPR038727">
    <property type="entry name" value="NadR/Ttd14_AAA_dom"/>
</dbReference>
<dbReference type="Proteomes" id="UP000694888">
    <property type="component" value="Unplaced"/>
</dbReference>
<protein>
    <submittedName>
        <fullName evidence="3">TRPL translocation defect protein 14</fullName>
    </submittedName>
</protein>
<accession>A0ABM0K6Y0</accession>
<keyword evidence="2" id="KW-1185">Reference proteome</keyword>
<dbReference type="PANTHER" id="PTHR34932">
    <property type="entry name" value="TRPL TRANSLOCATION DEFECT PROTEIN 14"/>
    <property type="match status" value="1"/>
</dbReference>
<evidence type="ECO:0000313" key="2">
    <source>
        <dbReference type="Proteomes" id="UP000694888"/>
    </source>
</evidence>
<name>A0ABM0K6Y0_APLCA</name>
<dbReference type="RefSeq" id="XP_005110172.1">
    <property type="nucleotide sequence ID" value="XM_005110115.3"/>
</dbReference>
<gene>
    <name evidence="3" type="primary">LOC101852438</name>
</gene>
<dbReference type="Gene3D" id="3.40.50.300">
    <property type="entry name" value="P-loop containing nucleotide triphosphate hydrolases"/>
    <property type="match status" value="1"/>
</dbReference>
<dbReference type="InterPro" id="IPR053227">
    <property type="entry name" value="TRPL-trafficking_regulator"/>
</dbReference>
<sequence length="436" mass="50351">MEVCVLLARNVSMCLRSHRVVACKVIRRNLSEIRKPLKVIDMSQNGSESKYKFYKVVLTGGPCGGKTTGQIRLSTFFENLGWKVYRAPEAAMTYLGGGVRFPDLSRDEAFRLQEDIIKTMMVIEKTYHNLAESRNRNTLLICDRGTMDGSAYLMKEDWEIMKGRNNWNDVDLRDNRYNQVIHMVSAASGAEDFYTVAGHKSRTEDLEGARGLDSITADSWVGHPYYDVIDNSTDFDTKISRMIAAVCTRVGIETGDRLAPNSIKRKFLVTCVASDESFPHYQEFHVVHDYLVTPSRKMQARLRKRGQKGNWTYTHTIRRPEIKDQSVELRMPITEKDYEILMAQRDEQHHTVFKIRRCFLWNNQYYQLDMYREPAPPKCKGLMLLETFTTDKGLTTLPDFLTVEKEVTEEPKYSMFNLSQKDEYLVDGDPNADMAE</sequence>
<dbReference type="PANTHER" id="PTHR34932:SF1">
    <property type="entry name" value="TRPL TRANSLOCATION DEFECT PROTEIN 14"/>
    <property type="match status" value="1"/>
</dbReference>
<feature type="domain" description="NadR/Ttd14 AAA" evidence="1">
    <location>
        <begin position="55"/>
        <end position="236"/>
    </location>
</feature>
<evidence type="ECO:0000313" key="3">
    <source>
        <dbReference type="RefSeq" id="XP_005110172.1"/>
    </source>
</evidence>
<dbReference type="Pfam" id="PF13521">
    <property type="entry name" value="AAA_28"/>
    <property type="match status" value="1"/>
</dbReference>
<dbReference type="SUPFAM" id="SSF55154">
    <property type="entry name" value="CYTH-like phosphatases"/>
    <property type="match status" value="1"/>
</dbReference>
<evidence type="ECO:0000259" key="1">
    <source>
        <dbReference type="Pfam" id="PF13521"/>
    </source>
</evidence>
<organism evidence="2 3">
    <name type="scientific">Aplysia californica</name>
    <name type="common">California sea hare</name>
    <dbReference type="NCBI Taxonomy" id="6500"/>
    <lineage>
        <taxon>Eukaryota</taxon>
        <taxon>Metazoa</taxon>
        <taxon>Spiralia</taxon>
        <taxon>Lophotrochozoa</taxon>
        <taxon>Mollusca</taxon>
        <taxon>Gastropoda</taxon>
        <taxon>Heterobranchia</taxon>
        <taxon>Euthyneura</taxon>
        <taxon>Tectipleura</taxon>
        <taxon>Aplysiida</taxon>
        <taxon>Aplysioidea</taxon>
        <taxon>Aplysiidae</taxon>
        <taxon>Aplysia</taxon>
    </lineage>
</organism>
<proteinExistence type="predicted"/>
<dbReference type="InterPro" id="IPR033469">
    <property type="entry name" value="CYTH-like_dom_sf"/>
</dbReference>
<reference evidence="3" key="1">
    <citation type="submission" date="2025-08" db="UniProtKB">
        <authorList>
            <consortium name="RefSeq"/>
        </authorList>
    </citation>
    <scope>IDENTIFICATION</scope>
</reference>
<dbReference type="Gene3D" id="2.40.320.10">
    <property type="entry name" value="Hypothetical Protein Pfu-838710-001"/>
    <property type="match status" value="1"/>
</dbReference>
<dbReference type="GeneID" id="101852438"/>